<evidence type="ECO:0000313" key="3">
    <source>
        <dbReference type="Proteomes" id="UP001642464"/>
    </source>
</evidence>
<organism evidence="2 3">
    <name type="scientific">Durusdinium trenchii</name>
    <dbReference type="NCBI Taxonomy" id="1381693"/>
    <lineage>
        <taxon>Eukaryota</taxon>
        <taxon>Sar</taxon>
        <taxon>Alveolata</taxon>
        <taxon>Dinophyceae</taxon>
        <taxon>Suessiales</taxon>
        <taxon>Symbiodiniaceae</taxon>
        <taxon>Durusdinium</taxon>
    </lineage>
</organism>
<dbReference type="Gene3D" id="3.40.50.1820">
    <property type="entry name" value="alpha/beta hydrolase"/>
    <property type="match status" value="1"/>
</dbReference>
<evidence type="ECO:0000313" key="2">
    <source>
        <dbReference type="EMBL" id="CAK9099655.1"/>
    </source>
</evidence>
<reference evidence="2 3" key="1">
    <citation type="submission" date="2024-02" db="EMBL/GenBank/DDBJ databases">
        <authorList>
            <person name="Chen Y."/>
            <person name="Shah S."/>
            <person name="Dougan E. K."/>
            <person name="Thang M."/>
            <person name="Chan C."/>
        </authorList>
    </citation>
    <scope>NUCLEOTIDE SEQUENCE [LARGE SCALE GENOMIC DNA]</scope>
</reference>
<dbReference type="SUPFAM" id="SSF53474">
    <property type="entry name" value="alpha/beta-Hydrolases"/>
    <property type="match status" value="1"/>
</dbReference>
<evidence type="ECO:0000259" key="1">
    <source>
        <dbReference type="Pfam" id="PF01764"/>
    </source>
</evidence>
<accession>A0ABP0RJF9</accession>
<gene>
    <name evidence="2" type="ORF">SCF082_LOCUS46668</name>
</gene>
<dbReference type="EMBL" id="CAXAMM010041485">
    <property type="protein sequence ID" value="CAK9099655.1"/>
    <property type="molecule type" value="Genomic_DNA"/>
</dbReference>
<dbReference type="Proteomes" id="UP001642464">
    <property type="component" value="Unassembled WGS sequence"/>
</dbReference>
<keyword evidence="3" id="KW-1185">Reference proteome</keyword>
<comment type="caution">
    <text evidence="2">The sequence shown here is derived from an EMBL/GenBank/DDBJ whole genome shotgun (WGS) entry which is preliminary data.</text>
</comment>
<dbReference type="InterPro" id="IPR029058">
    <property type="entry name" value="AB_hydrolase_fold"/>
</dbReference>
<proteinExistence type="predicted"/>
<sequence length="450" mass="50097">MGQSACGQASTIYLPSGIRAARERKFHSSCSVNGRVVAVPCYAEKILVVDPTSREAFAIDLPSGISADRAWTFCSSCSVNGRVVAVPDNAEKILDAEKILVVDVNTSNARRLSLELPTSDVHNTPQFADLVAALLSSWIYGDDPEPPQTMHASFEVHKVIQPGDFGRSLKIASVTAHLPTGKVLYIVFKGTSYMLDFLNWNLEHDHEITGETDFFAHGGTASTIRSTKFLKSDIFLSRLVAARGQGVRKVVFTGHSLGGMYAQMCLFLAWKEMRGTGSLSEVLSSLDLQSFTFGAPMVFGGNSQKARDFKNFAREHAVNYILSDDPCARAWGALNLRHFVQQATLAVKKGLQDTYGSVKGTLASRVVEQIATHLLERPDFLMIEDFARKYEHVVPLRVLSADRQHVRWKEFRLTPECFEDHSIECYVNKLFDAFEQSRPECHIHEQPFEM</sequence>
<dbReference type="InterPro" id="IPR002921">
    <property type="entry name" value="Fungal_lipase-type"/>
</dbReference>
<dbReference type="Pfam" id="PF01764">
    <property type="entry name" value="Lipase_3"/>
    <property type="match status" value="1"/>
</dbReference>
<name>A0ABP0RJF9_9DINO</name>
<feature type="domain" description="Fungal lipase-type" evidence="1">
    <location>
        <begin position="186"/>
        <end position="330"/>
    </location>
</feature>
<protein>
    <submittedName>
        <fullName evidence="2">Lipase_3 domain-containing protein</fullName>
    </submittedName>
</protein>